<dbReference type="EMBL" id="KN837238">
    <property type="protein sequence ID" value="KIJ31713.1"/>
    <property type="molecule type" value="Genomic_DNA"/>
</dbReference>
<evidence type="ECO:0000313" key="1">
    <source>
        <dbReference type="EMBL" id="KIJ31713.1"/>
    </source>
</evidence>
<dbReference type="OrthoDB" id="5946976at2759"/>
<reference evidence="1 2" key="1">
    <citation type="submission" date="2014-06" db="EMBL/GenBank/DDBJ databases">
        <title>Evolutionary Origins and Diversification of the Mycorrhizal Mutualists.</title>
        <authorList>
            <consortium name="DOE Joint Genome Institute"/>
            <consortium name="Mycorrhizal Genomics Consortium"/>
            <person name="Kohler A."/>
            <person name="Kuo A."/>
            <person name="Nagy L.G."/>
            <person name="Floudas D."/>
            <person name="Copeland A."/>
            <person name="Barry K.W."/>
            <person name="Cichocki N."/>
            <person name="Veneault-Fourrey C."/>
            <person name="LaButti K."/>
            <person name="Lindquist E.A."/>
            <person name="Lipzen A."/>
            <person name="Lundell T."/>
            <person name="Morin E."/>
            <person name="Murat C."/>
            <person name="Riley R."/>
            <person name="Ohm R."/>
            <person name="Sun H."/>
            <person name="Tunlid A."/>
            <person name="Henrissat B."/>
            <person name="Grigoriev I.V."/>
            <person name="Hibbett D.S."/>
            <person name="Martin F."/>
        </authorList>
    </citation>
    <scope>NUCLEOTIDE SEQUENCE [LARGE SCALE GENOMIC DNA]</scope>
    <source>
        <strain evidence="1 2">SS14</strain>
    </source>
</reference>
<dbReference type="AlphaFoldDB" id="A0A0C9TNU5"/>
<dbReference type="HOGENOM" id="CLU_2279260_0_0_1"/>
<accession>A0A0C9TNU5</accession>
<name>A0A0C9TNU5_SPHS4</name>
<dbReference type="Proteomes" id="UP000054279">
    <property type="component" value="Unassembled WGS sequence"/>
</dbReference>
<keyword evidence="2" id="KW-1185">Reference proteome</keyword>
<sequence>MKGIAIAVTRRTKDDNGEWDGWETELKGYGVADRWGNTVDEDVNPIRHRLKLKALYSARHWSLMKTRNTLLVGIPKLKISYLKENGNYRTALWKNKRISSTF</sequence>
<proteinExistence type="predicted"/>
<gene>
    <name evidence="1" type="ORF">M422DRAFT_36150</name>
</gene>
<evidence type="ECO:0000313" key="2">
    <source>
        <dbReference type="Proteomes" id="UP000054279"/>
    </source>
</evidence>
<organism evidence="1 2">
    <name type="scientific">Sphaerobolus stellatus (strain SS14)</name>
    <dbReference type="NCBI Taxonomy" id="990650"/>
    <lineage>
        <taxon>Eukaryota</taxon>
        <taxon>Fungi</taxon>
        <taxon>Dikarya</taxon>
        <taxon>Basidiomycota</taxon>
        <taxon>Agaricomycotina</taxon>
        <taxon>Agaricomycetes</taxon>
        <taxon>Phallomycetidae</taxon>
        <taxon>Geastrales</taxon>
        <taxon>Sphaerobolaceae</taxon>
        <taxon>Sphaerobolus</taxon>
    </lineage>
</organism>
<protein>
    <submittedName>
        <fullName evidence="1">Uncharacterized protein</fullName>
    </submittedName>
</protein>